<evidence type="ECO:0000313" key="18">
    <source>
        <dbReference type="Proteomes" id="UP000247523"/>
    </source>
</evidence>
<dbReference type="GO" id="GO:0005524">
    <property type="term" value="F:ATP binding"/>
    <property type="evidence" value="ECO:0007669"/>
    <property type="project" value="UniProtKB-UniRule"/>
</dbReference>
<evidence type="ECO:0000259" key="14">
    <source>
        <dbReference type="PROSITE" id="PS51194"/>
    </source>
</evidence>
<dbReference type="GO" id="GO:0006310">
    <property type="term" value="P:DNA recombination"/>
    <property type="evidence" value="ECO:0007669"/>
    <property type="project" value="InterPro"/>
</dbReference>
<reference evidence="15 18" key="2">
    <citation type="submission" date="2018-05" db="EMBL/GenBank/DDBJ databases">
        <title>Genomic Encyclopedia of Type Strains, Phase IV (KMG-IV): sequencing the most valuable type-strain genomes for metagenomic binning, comparative biology and taxonomic classification.</title>
        <authorList>
            <person name="Goeker M."/>
        </authorList>
    </citation>
    <scope>NUCLEOTIDE SEQUENCE [LARGE SCALE GENOMIC DNA]</scope>
    <source>
        <strain evidence="15 18">DSM 28816</strain>
    </source>
</reference>
<comment type="caution">
    <text evidence="15">The sequence shown here is derived from an EMBL/GenBank/DDBJ whole genome shotgun (WGS) entry which is preliminary data.</text>
</comment>
<comment type="cofactor">
    <cofactor evidence="12">
        <name>Zn(2+)</name>
        <dbReference type="ChEBI" id="CHEBI:29105"/>
    </cofactor>
    <text evidence="12">Binds 2 zinc ions per subunit.</text>
</comment>
<keyword evidence="5 12" id="KW-0378">Hydrolase</keyword>
<evidence type="ECO:0000256" key="10">
    <source>
        <dbReference type="ARBA" id="ARBA00023235"/>
    </source>
</evidence>
<dbReference type="AlphaFoldDB" id="A0A255INH0"/>
<evidence type="ECO:0000256" key="1">
    <source>
        <dbReference type="ARBA" id="ARBA00022515"/>
    </source>
</evidence>
<evidence type="ECO:0000256" key="8">
    <source>
        <dbReference type="ARBA" id="ARBA00022840"/>
    </source>
</evidence>
<dbReference type="InterPro" id="IPR011545">
    <property type="entry name" value="DEAD/DEAH_box_helicase_dom"/>
</dbReference>
<dbReference type="InterPro" id="IPR001650">
    <property type="entry name" value="Helicase_C-like"/>
</dbReference>
<dbReference type="Pfam" id="PF00270">
    <property type="entry name" value="DEAD"/>
    <property type="match status" value="1"/>
</dbReference>
<feature type="domain" description="Helicase ATP-binding" evidence="13">
    <location>
        <begin position="219"/>
        <end position="385"/>
    </location>
</feature>
<dbReference type="RefSeq" id="WP_094376661.1">
    <property type="nucleotide sequence ID" value="NZ_NOKA02000004.1"/>
</dbReference>
<dbReference type="InterPro" id="IPR041222">
    <property type="entry name" value="PriA_3primeBD"/>
</dbReference>
<dbReference type="Pfam" id="PF18319">
    <property type="entry name" value="Zn_ribbon_PriA"/>
    <property type="match status" value="1"/>
</dbReference>
<proteinExistence type="inferred from homology"/>
<evidence type="ECO:0000256" key="6">
    <source>
        <dbReference type="ARBA" id="ARBA00022806"/>
    </source>
</evidence>
<dbReference type="SMART" id="SM00487">
    <property type="entry name" value="DEXDc"/>
    <property type="match status" value="1"/>
</dbReference>
<dbReference type="InterPro" id="IPR014001">
    <property type="entry name" value="Helicase_ATP-bd"/>
</dbReference>
<evidence type="ECO:0000256" key="7">
    <source>
        <dbReference type="ARBA" id="ARBA00022833"/>
    </source>
</evidence>
<dbReference type="Gene3D" id="3.40.1440.60">
    <property type="entry name" value="PriA, 3(prime) DNA-binding domain"/>
    <property type="match status" value="1"/>
</dbReference>
<dbReference type="EC" id="5.6.2.4" evidence="12"/>
<comment type="subunit">
    <text evidence="12">Component of the replication restart primosome.</text>
</comment>
<dbReference type="GO" id="GO:0008270">
    <property type="term" value="F:zinc ion binding"/>
    <property type="evidence" value="ECO:0007669"/>
    <property type="project" value="UniProtKB-UniRule"/>
</dbReference>
<dbReference type="GO" id="GO:0006269">
    <property type="term" value="P:DNA replication, synthesis of primer"/>
    <property type="evidence" value="ECO:0007669"/>
    <property type="project" value="UniProtKB-KW"/>
</dbReference>
<dbReference type="InterPro" id="IPR040498">
    <property type="entry name" value="PriA_CRR"/>
</dbReference>
<protein>
    <recommendedName>
        <fullName evidence="12">Replication restart protein PriA</fullName>
    </recommendedName>
    <alternativeName>
        <fullName evidence="12">ATP-dependent DNA helicase PriA</fullName>
        <ecNumber evidence="12">5.6.2.4</ecNumber>
    </alternativeName>
    <alternativeName>
        <fullName evidence="12">DNA 3'-5' helicase PriA</fullName>
    </alternativeName>
</protein>
<evidence type="ECO:0000256" key="11">
    <source>
        <dbReference type="ARBA" id="ARBA00048988"/>
    </source>
</evidence>
<feature type="binding site" evidence="12">
    <location>
        <position position="450"/>
    </location>
    <ligand>
        <name>Zn(2+)</name>
        <dbReference type="ChEBI" id="CHEBI:29105"/>
        <label>1</label>
    </ligand>
</feature>
<dbReference type="SMART" id="SM00490">
    <property type="entry name" value="HELICc"/>
    <property type="match status" value="1"/>
</dbReference>
<dbReference type="GO" id="GO:1990077">
    <property type="term" value="C:primosome complex"/>
    <property type="evidence" value="ECO:0007669"/>
    <property type="project" value="UniProtKB-UniRule"/>
</dbReference>
<dbReference type="FunFam" id="3.40.50.300:FF:000489">
    <property type="entry name" value="Primosome assembly protein PriA"/>
    <property type="match status" value="1"/>
</dbReference>
<dbReference type="PROSITE" id="PS51194">
    <property type="entry name" value="HELICASE_CTER"/>
    <property type="match status" value="1"/>
</dbReference>
<evidence type="ECO:0000313" key="16">
    <source>
        <dbReference type="EMBL" id="RDY32315.1"/>
    </source>
</evidence>
<dbReference type="Proteomes" id="UP000216411">
    <property type="component" value="Unassembled WGS sequence"/>
</dbReference>
<feature type="binding site" evidence="12">
    <location>
        <position position="486"/>
    </location>
    <ligand>
        <name>Zn(2+)</name>
        <dbReference type="ChEBI" id="CHEBI:29105"/>
        <label>1</label>
    </ligand>
</feature>
<dbReference type="GO" id="GO:0043138">
    <property type="term" value="F:3'-5' DNA helicase activity"/>
    <property type="evidence" value="ECO:0007669"/>
    <property type="project" value="UniProtKB-EC"/>
</dbReference>
<dbReference type="PROSITE" id="PS51192">
    <property type="entry name" value="HELICASE_ATP_BIND_1"/>
    <property type="match status" value="1"/>
</dbReference>
<dbReference type="NCBIfam" id="TIGR00595">
    <property type="entry name" value="priA"/>
    <property type="match status" value="1"/>
</dbReference>
<keyword evidence="7 12" id="KW-0862">Zinc</keyword>
<dbReference type="EMBL" id="NOKA02000004">
    <property type="protein sequence ID" value="RDY32315.1"/>
    <property type="molecule type" value="Genomic_DNA"/>
</dbReference>
<feature type="domain" description="Helicase C-terminal" evidence="14">
    <location>
        <begin position="481"/>
        <end position="648"/>
    </location>
</feature>
<comment type="catalytic activity">
    <reaction evidence="11 12">
        <text>ATP + H2O = ADP + phosphate + H(+)</text>
        <dbReference type="Rhea" id="RHEA:13065"/>
        <dbReference type="ChEBI" id="CHEBI:15377"/>
        <dbReference type="ChEBI" id="CHEBI:15378"/>
        <dbReference type="ChEBI" id="CHEBI:30616"/>
        <dbReference type="ChEBI" id="CHEBI:43474"/>
        <dbReference type="ChEBI" id="CHEBI:456216"/>
        <dbReference type="EC" id="5.6.2.4"/>
    </reaction>
</comment>
<name>A0A255INH0_9FIRM</name>
<keyword evidence="2 12" id="KW-0235">DNA replication</keyword>
<dbReference type="GO" id="GO:0006302">
    <property type="term" value="P:double-strand break repair"/>
    <property type="evidence" value="ECO:0007669"/>
    <property type="project" value="InterPro"/>
</dbReference>
<keyword evidence="10 12" id="KW-0413">Isomerase</keyword>
<comment type="similarity">
    <text evidence="12">Belongs to the helicase family. PriA subfamily.</text>
</comment>
<dbReference type="Gene3D" id="3.40.50.300">
    <property type="entry name" value="P-loop containing nucleotide triphosphate hydrolases"/>
    <property type="match status" value="2"/>
</dbReference>
<reference evidence="16" key="3">
    <citation type="submission" date="2018-07" db="EMBL/GenBank/DDBJ databases">
        <authorList>
            <person name="Quirk P.G."/>
            <person name="Krulwich T.A."/>
        </authorList>
    </citation>
    <scope>NUCLEOTIDE SEQUENCE</scope>
    <source>
        <strain evidence="16">CCRI-19302</strain>
    </source>
</reference>
<evidence type="ECO:0000256" key="4">
    <source>
        <dbReference type="ARBA" id="ARBA00022741"/>
    </source>
</evidence>
<dbReference type="Proteomes" id="UP000247523">
    <property type="component" value="Unassembled WGS sequence"/>
</dbReference>
<dbReference type="PANTHER" id="PTHR30580">
    <property type="entry name" value="PRIMOSOMAL PROTEIN N"/>
    <property type="match status" value="1"/>
</dbReference>
<keyword evidence="6 12" id="KW-0347">Helicase</keyword>
<evidence type="ECO:0000256" key="12">
    <source>
        <dbReference type="HAMAP-Rule" id="MF_00983"/>
    </source>
</evidence>
<dbReference type="CDD" id="cd17929">
    <property type="entry name" value="DEXHc_priA"/>
    <property type="match status" value="1"/>
</dbReference>
<keyword evidence="9 12" id="KW-0238">DNA-binding</keyword>
<evidence type="ECO:0000313" key="17">
    <source>
        <dbReference type="Proteomes" id="UP000216411"/>
    </source>
</evidence>
<dbReference type="SUPFAM" id="SSF52540">
    <property type="entry name" value="P-loop containing nucleoside triphosphate hydrolases"/>
    <property type="match status" value="1"/>
</dbReference>
<dbReference type="GO" id="GO:0003677">
    <property type="term" value="F:DNA binding"/>
    <property type="evidence" value="ECO:0007669"/>
    <property type="project" value="UniProtKB-UniRule"/>
</dbReference>
<dbReference type="GO" id="GO:0006270">
    <property type="term" value="P:DNA replication initiation"/>
    <property type="evidence" value="ECO:0007669"/>
    <property type="project" value="TreeGrafter"/>
</dbReference>
<dbReference type="Pfam" id="PF17764">
    <property type="entry name" value="PriA_3primeBD"/>
    <property type="match status" value="1"/>
</dbReference>
<reference evidence="16 17" key="1">
    <citation type="journal article" date="2017" name="Genome Announc.">
        <title>Draft Genome Sequence of a Sporulating and Motile Strain of Lachnotalea glycerini Isolated from Water in Quebec City, Canada.</title>
        <authorList>
            <person name="Maheux A.F."/>
            <person name="Boudreau D.K."/>
            <person name="Berube E."/>
            <person name="Boissinot M."/>
            <person name="Raymond F."/>
            <person name="Brodeur S."/>
            <person name="Corbeil J."/>
            <person name="Isabel S."/>
            <person name="Omar R.F."/>
            <person name="Bergeron M.G."/>
        </authorList>
    </citation>
    <scope>NUCLEOTIDE SEQUENCE [LARGE SCALE GENOMIC DNA]</scope>
    <source>
        <strain evidence="16 17">CCRI-19302</strain>
    </source>
</reference>
<dbReference type="Pfam" id="PF00271">
    <property type="entry name" value="Helicase_C"/>
    <property type="match status" value="1"/>
</dbReference>
<keyword evidence="1 12" id="KW-0639">Primosome</keyword>
<dbReference type="PANTHER" id="PTHR30580:SF0">
    <property type="entry name" value="PRIMOSOMAL PROTEIN N"/>
    <property type="match status" value="1"/>
</dbReference>
<organism evidence="15 18">
    <name type="scientific">Lachnotalea glycerini</name>
    <dbReference type="NCBI Taxonomy" id="1763509"/>
    <lineage>
        <taxon>Bacteria</taxon>
        <taxon>Bacillati</taxon>
        <taxon>Bacillota</taxon>
        <taxon>Clostridia</taxon>
        <taxon>Lachnospirales</taxon>
        <taxon>Lachnospiraceae</taxon>
        <taxon>Lachnotalea</taxon>
    </lineage>
</organism>
<evidence type="ECO:0000256" key="3">
    <source>
        <dbReference type="ARBA" id="ARBA00022723"/>
    </source>
</evidence>
<dbReference type="CDD" id="cd18804">
    <property type="entry name" value="SF2_C_priA"/>
    <property type="match status" value="1"/>
</dbReference>
<accession>A0A255INH0</accession>
<evidence type="ECO:0000256" key="9">
    <source>
        <dbReference type="ARBA" id="ARBA00023125"/>
    </source>
</evidence>
<comment type="function">
    <text evidence="12">Initiates the restart of stalled replication forks, which reloads the replicative helicase on sites other than the origin of replication. Recognizes and binds to abandoned replication forks and remodels them to uncover a helicase loading site. Promotes assembly of the primosome at these replication forks.</text>
</comment>
<dbReference type="GO" id="GO:0016787">
    <property type="term" value="F:hydrolase activity"/>
    <property type="evidence" value="ECO:0007669"/>
    <property type="project" value="UniProtKB-KW"/>
</dbReference>
<dbReference type="OrthoDB" id="9759544at2"/>
<feature type="binding site" evidence="12">
    <location>
        <position position="456"/>
    </location>
    <ligand>
        <name>Zn(2+)</name>
        <dbReference type="ChEBI" id="CHEBI:29105"/>
        <label>2</label>
    </ligand>
</feature>
<dbReference type="HAMAP" id="MF_00983">
    <property type="entry name" value="PriA"/>
    <property type="match status" value="1"/>
</dbReference>
<keyword evidence="8 12" id="KW-0067">ATP-binding</keyword>
<dbReference type="InterPro" id="IPR042115">
    <property type="entry name" value="PriA_3primeBD_sf"/>
</dbReference>
<dbReference type="InterPro" id="IPR005259">
    <property type="entry name" value="PriA"/>
</dbReference>
<feature type="binding site" evidence="12">
    <location>
        <position position="459"/>
    </location>
    <ligand>
        <name>Zn(2+)</name>
        <dbReference type="ChEBI" id="CHEBI:29105"/>
        <label>2</label>
    </ligand>
</feature>
<comment type="catalytic activity">
    <reaction evidence="12">
        <text>Couples ATP hydrolysis with the unwinding of duplex DNA by translocating in the 3'-5' direction.</text>
        <dbReference type="EC" id="5.6.2.4"/>
    </reaction>
</comment>
<gene>
    <name evidence="12 16" type="primary">priA</name>
    <name evidence="15" type="ORF">C8E03_106153</name>
    <name evidence="16" type="ORF">CG710_004860</name>
</gene>
<dbReference type="Pfam" id="PF18074">
    <property type="entry name" value="PriA_C"/>
    <property type="match status" value="1"/>
</dbReference>
<evidence type="ECO:0000259" key="13">
    <source>
        <dbReference type="PROSITE" id="PS51192"/>
    </source>
</evidence>
<evidence type="ECO:0000256" key="5">
    <source>
        <dbReference type="ARBA" id="ARBA00022801"/>
    </source>
</evidence>
<sequence>MFANIIIDISHEKLDRTFQYAIPLELESKISVGMEVEIPFGNANRLIKGYVLELTKVPEFDISKIKPIHSILKNSVMIEAQLILLAGWMKEQYGGTMIQALKTVIPVKQKMKSKEKRCIRLLLDEDAAKAQLEIYQRKKNTARLRLLSELITTKVLDYELVTNKLNVSSAVIKALKEQGILEVESEQIYRNPVNMQKKNVPEIQLNEKQLYIVDAITKDYRNGVRNTYCIYGITGSGKTEVYMKLIKKAVEQGLQAIVLIPEISLTYQTVMRFYQQFGERVSIINSRLSTGERYDQFERAKNGEIDVMIGPRSALFTPFRKLGFIIIDEEHEGSYKSETVPKYHARETAIARAKMAGASVILGSATPSVDAYYKAKKGEYQLLTLTSRTSQSELPSVYTVDLREELKAGNRSILSRKLRILMEERLSKKEQIMLFINRRGYAGFVSCRACGHVMKCPHCDVSLSSHNNGKLICHYCGYEEKMVKLCPNCGSKYIGGFRAGTQQIEEIVKKEYPNAKILRMDMDTTKSKDGHAKILSAFANGEADILIGTQMIVKGHDFHNVTLVGVLAADLSLYSNDYRCSERTFQLLTQAAGRAGRGTKAGEVVIQTYSPSHYSVLAAEHQDYEEFYNQEMSYRSIAGYPPASNMLAILITSKEEERADNAALLLKQQIDLQMIKGLAAIGPSDCTIAKINDIYKKVIYVKQNEYDKLVMVKNSLEQYINNNDRYKNINVQFDFNPMNTY</sequence>
<dbReference type="InterPro" id="IPR041236">
    <property type="entry name" value="PriA_C"/>
</dbReference>
<dbReference type="InterPro" id="IPR027417">
    <property type="entry name" value="P-loop_NTPase"/>
</dbReference>
<feature type="binding site" evidence="12">
    <location>
        <position position="447"/>
    </location>
    <ligand>
        <name>Zn(2+)</name>
        <dbReference type="ChEBI" id="CHEBI:29105"/>
        <label>1</label>
    </ligand>
</feature>
<keyword evidence="17" id="KW-1185">Reference proteome</keyword>
<evidence type="ECO:0000313" key="15">
    <source>
        <dbReference type="EMBL" id="PXV89501.1"/>
    </source>
</evidence>
<keyword evidence="3 12" id="KW-0479">Metal-binding</keyword>
<feature type="binding site" evidence="12">
    <location>
        <position position="473"/>
    </location>
    <ligand>
        <name>Zn(2+)</name>
        <dbReference type="ChEBI" id="CHEBI:29105"/>
        <label>2</label>
    </ligand>
</feature>
<keyword evidence="4 12" id="KW-0547">Nucleotide-binding</keyword>
<evidence type="ECO:0000256" key="2">
    <source>
        <dbReference type="ARBA" id="ARBA00022705"/>
    </source>
</evidence>
<feature type="binding site" evidence="12">
    <location>
        <position position="489"/>
    </location>
    <ligand>
        <name>Zn(2+)</name>
        <dbReference type="ChEBI" id="CHEBI:29105"/>
        <label>1</label>
    </ligand>
</feature>
<dbReference type="EMBL" id="QICS01000006">
    <property type="protein sequence ID" value="PXV89501.1"/>
    <property type="molecule type" value="Genomic_DNA"/>
</dbReference>
<feature type="binding site" evidence="12">
    <location>
        <position position="476"/>
    </location>
    <ligand>
        <name>Zn(2+)</name>
        <dbReference type="ChEBI" id="CHEBI:29105"/>
        <label>2</label>
    </ligand>
</feature>